<keyword evidence="1" id="KW-1133">Transmembrane helix</keyword>
<gene>
    <name evidence="2" type="ORF">RHP51_03340</name>
</gene>
<dbReference type="EMBL" id="CP134537">
    <property type="protein sequence ID" value="WNH09764.1"/>
    <property type="molecule type" value="Genomic_DNA"/>
</dbReference>
<dbReference type="Proteomes" id="UP001302806">
    <property type="component" value="Chromosome"/>
</dbReference>
<keyword evidence="1" id="KW-0812">Transmembrane</keyword>
<keyword evidence="1" id="KW-0472">Membrane</keyword>
<proteinExistence type="predicted"/>
<sequence>MKTNYLLPNKYKKFGWTLFLLGIISGIVFQVISEKDDIFDIELINDFGYEFLDEIISVLIIIGGLLVGFTKEKIEDEFIFKLRNDSLVWYIILNYVILLITVIFIYEGNFFTVLIYNMFTPLIFFIIRFNFLKLKSNTDEE</sequence>
<accession>A0ABY9XVT7</accession>
<feature type="transmembrane region" description="Helical" evidence="1">
    <location>
        <begin position="14"/>
        <end position="32"/>
    </location>
</feature>
<reference evidence="2 3" key="1">
    <citation type="submission" date="2023-09" db="EMBL/GenBank/DDBJ databases">
        <title>Thalassobella suaedae gen. nov., sp. nov., a marine bacterium of the family Flavobacteriaceae isolated from a halophyte Suaeda japonica.</title>
        <authorList>
            <person name="Lee S.Y."/>
            <person name="Hwang C.Y."/>
        </authorList>
    </citation>
    <scope>NUCLEOTIDE SEQUENCE [LARGE SCALE GENOMIC DNA]</scope>
    <source>
        <strain evidence="2 3">HL-DH14</strain>
    </source>
</reference>
<organism evidence="2 3">
    <name type="scientific">Thalassobellus suaedae</name>
    <dbReference type="NCBI Taxonomy" id="3074124"/>
    <lineage>
        <taxon>Bacteria</taxon>
        <taxon>Pseudomonadati</taxon>
        <taxon>Bacteroidota</taxon>
        <taxon>Flavobacteriia</taxon>
        <taxon>Flavobacteriales</taxon>
        <taxon>Flavobacteriaceae</taxon>
        <taxon>Thalassobellus</taxon>
    </lineage>
</organism>
<protein>
    <submittedName>
        <fullName evidence="2">Uncharacterized protein</fullName>
    </submittedName>
</protein>
<evidence type="ECO:0000313" key="2">
    <source>
        <dbReference type="EMBL" id="WNH09764.1"/>
    </source>
</evidence>
<name>A0ABY9XVT7_9FLAO</name>
<evidence type="ECO:0000256" key="1">
    <source>
        <dbReference type="SAM" id="Phobius"/>
    </source>
</evidence>
<feature type="transmembrane region" description="Helical" evidence="1">
    <location>
        <begin position="47"/>
        <end position="67"/>
    </location>
</feature>
<evidence type="ECO:0000313" key="3">
    <source>
        <dbReference type="Proteomes" id="UP001302806"/>
    </source>
</evidence>
<feature type="transmembrane region" description="Helical" evidence="1">
    <location>
        <begin position="112"/>
        <end position="131"/>
    </location>
</feature>
<feature type="transmembrane region" description="Helical" evidence="1">
    <location>
        <begin position="87"/>
        <end position="106"/>
    </location>
</feature>
<dbReference type="RefSeq" id="WP_415866156.1">
    <property type="nucleotide sequence ID" value="NZ_CP134537.1"/>
</dbReference>